<organism evidence="4 7">
    <name type="scientific">Medicago truncatula</name>
    <name type="common">Barrel medic</name>
    <name type="synonym">Medicago tribuloides</name>
    <dbReference type="NCBI Taxonomy" id="3880"/>
    <lineage>
        <taxon>Eukaryota</taxon>
        <taxon>Viridiplantae</taxon>
        <taxon>Streptophyta</taxon>
        <taxon>Embryophyta</taxon>
        <taxon>Tracheophyta</taxon>
        <taxon>Spermatophyta</taxon>
        <taxon>Magnoliopsida</taxon>
        <taxon>eudicotyledons</taxon>
        <taxon>Gunneridae</taxon>
        <taxon>Pentapetalae</taxon>
        <taxon>rosids</taxon>
        <taxon>fabids</taxon>
        <taxon>Fabales</taxon>
        <taxon>Fabaceae</taxon>
        <taxon>Papilionoideae</taxon>
        <taxon>50 kb inversion clade</taxon>
        <taxon>NPAAA clade</taxon>
        <taxon>Hologalegina</taxon>
        <taxon>IRL clade</taxon>
        <taxon>Trifolieae</taxon>
        <taxon>Medicago</taxon>
    </lineage>
</organism>
<feature type="region of interest" description="Disordered" evidence="3">
    <location>
        <begin position="1"/>
        <end position="36"/>
    </location>
</feature>
<dbReference type="STRING" id="3880.A0A072UM31"/>
<dbReference type="GO" id="GO:0032875">
    <property type="term" value="P:regulation of DNA endoreduplication"/>
    <property type="evidence" value="ECO:0007669"/>
    <property type="project" value="InterPro"/>
</dbReference>
<accession>A0A072UM31</accession>
<feature type="compositionally biased region" description="Basic residues" evidence="3">
    <location>
        <begin position="77"/>
        <end position="90"/>
    </location>
</feature>
<reference evidence="8" key="4">
    <citation type="journal article" date="2018" name="Nat. Plants">
        <title>Whole-genome landscape of Medicago truncatula symbiotic genes.</title>
        <authorList>
            <person name="Pecrix Y."/>
            <person name="Staton S.E."/>
            <person name="Sallet E."/>
            <person name="Lelandais-Briere C."/>
            <person name="Moreau S."/>
            <person name="Carrere S."/>
            <person name="Blein T."/>
            <person name="Jardinaud M.F."/>
            <person name="Latrasse D."/>
            <person name="Zouine M."/>
            <person name="Zahm M."/>
            <person name="Kreplak J."/>
            <person name="Mayjonade B."/>
            <person name="Satge C."/>
            <person name="Perez M."/>
            <person name="Cauet S."/>
            <person name="Marande W."/>
            <person name="Chantry-Darmon C."/>
            <person name="Lopez-Roques C."/>
            <person name="Bouchez O."/>
            <person name="Berard A."/>
            <person name="Debelle F."/>
            <person name="Munos S."/>
            <person name="Bendahmane A."/>
            <person name="Berges H."/>
            <person name="Niebel A."/>
            <person name="Buitink J."/>
            <person name="Frugier F."/>
            <person name="Benhamed M."/>
            <person name="Crespi M."/>
            <person name="Gouzy J."/>
            <person name="Gamas P."/>
        </authorList>
    </citation>
    <scope>NUCLEOTIDE SEQUENCE [LARGE SCALE GENOMIC DNA]</scope>
    <source>
        <strain evidence="8">cv. Jemalong A17</strain>
    </source>
</reference>
<dbReference type="InterPro" id="IPR040389">
    <property type="entry name" value="SMR"/>
</dbReference>
<name>A0A072UM31_MEDTR</name>
<dbReference type="PANTHER" id="PTHR33142:SF65">
    <property type="entry name" value="CYCLIN-DEPENDENT PROTEIN KINASE INHIBITOR SMR2-LIKE"/>
    <property type="match status" value="1"/>
</dbReference>
<keyword evidence="7" id="KW-1185">Reference proteome</keyword>
<feature type="compositionally biased region" description="Polar residues" evidence="3">
    <location>
        <begin position="1"/>
        <end position="12"/>
    </location>
</feature>
<protein>
    <submittedName>
        <fullName evidence="4 6">Uncharacterized protein</fullName>
    </submittedName>
</protein>
<keyword evidence="1" id="KW-0649">Protein kinase inhibitor</keyword>
<proteinExistence type="predicted"/>
<dbReference type="Proteomes" id="UP000002051">
    <property type="component" value="Chromosome 4"/>
</dbReference>
<evidence type="ECO:0000313" key="6">
    <source>
        <dbReference type="EnsemblPlants" id="KEH30153"/>
    </source>
</evidence>
<evidence type="ECO:0000256" key="3">
    <source>
        <dbReference type="SAM" id="MobiDB-lite"/>
    </source>
</evidence>
<dbReference type="GO" id="GO:0005634">
    <property type="term" value="C:nucleus"/>
    <property type="evidence" value="ECO:0000318"/>
    <property type="project" value="GO_Central"/>
</dbReference>
<dbReference type="Gramene" id="rna23368">
    <property type="protein sequence ID" value="RHN60963.1"/>
    <property type="gene ID" value="gene23368"/>
</dbReference>
<dbReference type="HOGENOM" id="CLU_2007303_0_0_1"/>
<dbReference type="GO" id="GO:0004860">
    <property type="term" value="F:protein kinase inhibitor activity"/>
    <property type="evidence" value="ECO:0007669"/>
    <property type="project" value="UniProtKB-KW"/>
</dbReference>
<gene>
    <name evidence="4" type="ordered locus">MTR_4g063885</name>
    <name evidence="5" type="ORF">MtrunA17_Chr4g0031501</name>
</gene>
<dbReference type="EMBL" id="PSQE01000004">
    <property type="protein sequence ID" value="RHN60963.1"/>
    <property type="molecule type" value="Genomic_DNA"/>
</dbReference>
<evidence type="ECO:0000256" key="2">
    <source>
        <dbReference type="ARBA" id="ARBA00023306"/>
    </source>
</evidence>
<evidence type="ECO:0000313" key="4">
    <source>
        <dbReference type="EMBL" id="KEH30153.1"/>
    </source>
</evidence>
<reference evidence="4 7" key="2">
    <citation type="journal article" date="2014" name="BMC Genomics">
        <title>An improved genome release (version Mt4.0) for the model legume Medicago truncatula.</title>
        <authorList>
            <person name="Tang H."/>
            <person name="Krishnakumar V."/>
            <person name="Bidwell S."/>
            <person name="Rosen B."/>
            <person name="Chan A."/>
            <person name="Zhou S."/>
            <person name="Gentzbittel L."/>
            <person name="Childs K.L."/>
            <person name="Yandell M."/>
            <person name="Gundlach H."/>
            <person name="Mayer K.F."/>
            <person name="Schwartz D.C."/>
            <person name="Town C.D."/>
        </authorList>
    </citation>
    <scope>GENOME REANNOTATION</scope>
    <source>
        <strain evidence="4">A17</strain>
        <strain evidence="6 7">cv. Jemalong A17</strain>
    </source>
</reference>
<dbReference type="EMBL" id="CM001220">
    <property type="protein sequence ID" value="KEH30153.1"/>
    <property type="molecule type" value="Genomic_DNA"/>
</dbReference>
<keyword evidence="2" id="KW-0131">Cell cycle</keyword>
<dbReference type="EnsemblPlants" id="KEH30153">
    <property type="protein sequence ID" value="KEH30153"/>
    <property type="gene ID" value="MTR_4g063885"/>
</dbReference>
<dbReference type="PANTHER" id="PTHR33142">
    <property type="entry name" value="CYCLIN-DEPENDENT PROTEIN KINASE INHIBITOR SMR13"/>
    <property type="match status" value="1"/>
</dbReference>
<dbReference type="AlphaFoldDB" id="A0A072UM31"/>
<feature type="region of interest" description="Disordered" evidence="3">
    <location>
        <begin position="71"/>
        <end position="90"/>
    </location>
</feature>
<evidence type="ECO:0000313" key="8">
    <source>
        <dbReference type="Proteomes" id="UP000265566"/>
    </source>
</evidence>
<dbReference type="Proteomes" id="UP000265566">
    <property type="component" value="Chromosome 4"/>
</dbReference>
<reference evidence="6" key="3">
    <citation type="submission" date="2015-04" db="UniProtKB">
        <authorList>
            <consortium name="EnsemblPlants"/>
        </authorList>
    </citation>
    <scope>IDENTIFICATION</scope>
    <source>
        <strain evidence="6">cv. Jemalong A17</strain>
    </source>
</reference>
<evidence type="ECO:0000256" key="1">
    <source>
        <dbReference type="ARBA" id="ARBA00023013"/>
    </source>
</evidence>
<evidence type="ECO:0000313" key="7">
    <source>
        <dbReference type="Proteomes" id="UP000002051"/>
    </source>
</evidence>
<sequence length="124" mass="14327">MEVQDQEYQSSIMKELKPKKQLVQQHEEKQHKNVPLNLKINVPSYEEEKDIDPLNDGFKTPTSMEHKIQVILPPPPRKPKQLRQSTKRKGCCHPHVALDLSHEIESLFSTSPSGGKNHKKVKLF</sequence>
<reference evidence="5" key="5">
    <citation type="journal article" date="2018" name="Nat. Plants">
        <title>Whole-genome landscape of Medicago truncatula symbiotic genes.</title>
        <authorList>
            <person name="Pecrix Y."/>
            <person name="Gamas P."/>
            <person name="Carrere S."/>
        </authorList>
    </citation>
    <scope>NUCLEOTIDE SEQUENCE</scope>
    <source>
        <tissue evidence="5">Leaves</tissue>
    </source>
</reference>
<reference evidence="4 7" key="1">
    <citation type="journal article" date="2011" name="Nature">
        <title>The Medicago genome provides insight into the evolution of rhizobial symbioses.</title>
        <authorList>
            <person name="Young N.D."/>
            <person name="Debelle F."/>
            <person name="Oldroyd G.E."/>
            <person name="Geurts R."/>
            <person name="Cannon S.B."/>
            <person name="Udvardi M.K."/>
            <person name="Benedito V.A."/>
            <person name="Mayer K.F."/>
            <person name="Gouzy J."/>
            <person name="Schoof H."/>
            <person name="Van de Peer Y."/>
            <person name="Proost S."/>
            <person name="Cook D.R."/>
            <person name="Meyers B.C."/>
            <person name="Spannagl M."/>
            <person name="Cheung F."/>
            <person name="De Mita S."/>
            <person name="Krishnakumar V."/>
            <person name="Gundlach H."/>
            <person name="Zhou S."/>
            <person name="Mudge J."/>
            <person name="Bharti A.K."/>
            <person name="Murray J.D."/>
            <person name="Naoumkina M.A."/>
            <person name="Rosen B."/>
            <person name="Silverstein K.A."/>
            <person name="Tang H."/>
            <person name="Rombauts S."/>
            <person name="Zhao P.X."/>
            <person name="Zhou P."/>
            <person name="Barbe V."/>
            <person name="Bardou P."/>
            <person name="Bechner M."/>
            <person name="Bellec A."/>
            <person name="Berger A."/>
            <person name="Berges H."/>
            <person name="Bidwell S."/>
            <person name="Bisseling T."/>
            <person name="Choisne N."/>
            <person name="Couloux A."/>
            <person name="Denny R."/>
            <person name="Deshpande S."/>
            <person name="Dai X."/>
            <person name="Doyle J.J."/>
            <person name="Dudez A.M."/>
            <person name="Farmer A.D."/>
            <person name="Fouteau S."/>
            <person name="Franken C."/>
            <person name="Gibelin C."/>
            <person name="Gish J."/>
            <person name="Goldstein S."/>
            <person name="Gonzalez A.J."/>
            <person name="Green P.J."/>
            <person name="Hallab A."/>
            <person name="Hartog M."/>
            <person name="Hua A."/>
            <person name="Humphray S.J."/>
            <person name="Jeong D.H."/>
            <person name="Jing Y."/>
            <person name="Jocker A."/>
            <person name="Kenton S.M."/>
            <person name="Kim D.J."/>
            <person name="Klee K."/>
            <person name="Lai H."/>
            <person name="Lang C."/>
            <person name="Lin S."/>
            <person name="Macmil S.L."/>
            <person name="Magdelenat G."/>
            <person name="Matthews L."/>
            <person name="McCorrison J."/>
            <person name="Monaghan E.L."/>
            <person name="Mun J.H."/>
            <person name="Najar F.Z."/>
            <person name="Nicholson C."/>
            <person name="Noirot C."/>
            <person name="O'Bleness M."/>
            <person name="Paule C.R."/>
            <person name="Poulain J."/>
            <person name="Prion F."/>
            <person name="Qin B."/>
            <person name="Qu C."/>
            <person name="Retzel E.F."/>
            <person name="Riddle C."/>
            <person name="Sallet E."/>
            <person name="Samain S."/>
            <person name="Samson N."/>
            <person name="Sanders I."/>
            <person name="Saurat O."/>
            <person name="Scarpelli C."/>
            <person name="Schiex T."/>
            <person name="Segurens B."/>
            <person name="Severin A.J."/>
            <person name="Sherrier D.J."/>
            <person name="Shi R."/>
            <person name="Sims S."/>
            <person name="Singer S.R."/>
            <person name="Sinharoy S."/>
            <person name="Sterck L."/>
            <person name="Viollet A."/>
            <person name="Wang B.B."/>
            <person name="Wang K."/>
            <person name="Wang M."/>
            <person name="Wang X."/>
            <person name="Warfsmann J."/>
            <person name="Weissenbach J."/>
            <person name="White D.D."/>
            <person name="White J.D."/>
            <person name="Wiley G.B."/>
            <person name="Wincker P."/>
            <person name="Xing Y."/>
            <person name="Yang L."/>
            <person name="Yao Z."/>
            <person name="Ying F."/>
            <person name="Zhai J."/>
            <person name="Zhou L."/>
            <person name="Zuber A."/>
            <person name="Denarie J."/>
            <person name="Dixon R.A."/>
            <person name="May G.D."/>
            <person name="Schwartz D.C."/>
            <person name="Rogers J."/>
            <person name="Quetier F."/>
            <person name="Town C.D."/>
            <person name="Roe B.A."/>
        </authorList>
    </citation>
    <scope>NUCLEOTIDE SEQUENCE [LARGE SCALE GENOMIC DNA]</scope>
    <source>
        <strain evidence="4">A17</strain>
        <strain evidence="6 7">cv. Jemalong A17</strain>
    </source>
</reference>
<evidence type="ECO:0000313" key="5">
    <source>
        <dbReference type="EMBL" id="RHN60963.1"/>
    </source>
</evidence>